<protein>
    <submittedName>
        <fullName evidence="2">Uncharacterized protein</fullName>
    </submittedName>
</protein>
<dbReference type="Proteomes" id="UP000887565">
    <property type="component" value="Unplaced"/>
</dbReference>
<dbReference type="WBParaSite" id="nRc.2.0.1.t03793-RA">
    <property type="protein sequence ID" value="nRc.2.0.1.t03793-RA"/>
    <property type="gene ID" value="nRc.2.0.1.g03793"/>
</dbReference>
<dbReference type="AlphaFoldDB" id="A0A915HPB4"/>
<evidence type="ECO:0000313" key="1">
    <source>
        <dbReference type="Proteomes" id="UP000887565"/>
    </source>
</evidence>
<proteinExistence type="predicted"/>
<evidence type="ECO:0000313" key="2">
    <source>
        <dbReference type="WBParaSite" id="nRc.2.0.1.t03793-RA"/>
    </source>
</evidence>
<reference evidence="2" key="1">
    <citation type="submission" date="2022-11" db="UniProtKB">
        <authorList>
            <consortium name="WormBaseParasite"/>
        </authorList>
    </citation>
    <scope>IDENTIFICATION</scope>
</reference>
<accession>A0A915HPB4</accession>
<organism evidence="1 2">
    <name type="scientific">Romanomermis culicivorax</name>
    <name type="common">Nematode worm</name>
    <dbReference type="NCBI Taxonomy" id="13658"/>
    <lineage>
        <taxon>Eukaryota</taxon>
        <taxon>Metazoa</taxon>
        <taxon>Ecdysozoa</taxon>
        <taxon>Nematoda</taxon>
        <taxon>Enoplea</taxon>
        <taxon>Dorylaimia</taxon>
        <taxon>Mermithida</taxon>
        <taxon>Mermithoidea</taxon>
        <taxon>Mermithidae</taxon>
        <taxon>Romanomermis</taxon>
    </lineage>
</organism>
<keyword evidence="1" id="KW-1185">Reference proteome</keyword>
<name>A0A915HPB4_ROMCU</name>
<sequence>MMKYIREKSHHNINILSLHVAAFLDNSALTERHAWRSRRTQFAVSLWVVSVARRCGRHKRYILRRSRRRIGFDVNDTQSICYYLHVIKYLITLLLQCYPGNG</sequence>